<evidence type="ECO:0000313" key="16">
    <source>
        <dbReference type="MGI" id="MGI:3649405"/>
    </source>
</evidence>
<keyword evidence="10" id="KW-0393">Immunoglobulin domain</keyword>
<evidence type="ECO:0000313" key="15">
    <source>
        <dbReference type="Ensembl" id="ENSMUSP00000102188.2"/>
    </source>
</evidence>
<evidence type="ECO:0000256" key="12">
    <source>
        <dbReference type="SAM" id="Phobius"/>
    </source>
</evidence>
<dbReference type="InParanoid" id="A2A7W0"/>
<dbReference type="FunFam" id="2.60.40.10:FF:000370">
    <property type="entry name" value="CMRF35-like molecule 1"/>
    <property type="match status" value="1"/>
</dbReference>
<evidence type="ECO:0000256" key="7">
    <source>
        <dbReference type="ARBA" id="ARBA00023136"/>
    </source>
</evidence>
<dbReference type="MGI" id="MGI:3649405">
    <property type="gene designation" value="Cd300ld2"/>
</dbReference>
<reference evidence="15 17" key="1">
    <citation type="journal article" date="2009" name="PLoS Biol.">
        <title>Lineage-specific biology revealed by a finished genome assembly of the mouse.</title>
        <authorList>
            <consortium name="Mouse Genome Sequencing Consortium"/>
            <person name="Church D.M."/>
            <person name="Goodstadt L."/>
            <person name="Hillier L.W."/>
            <person name="Zody M.C."/>
            <person name="Goldstein S."/>
            <person name="She X."/>
            <person name="Bult C.J."/>
            <person name="Agarwala R."/>
            <person name="Cherry J.L."/>
            <person name="DiCuccio M."/>
            <person name="Hlavina W."/>
            <person name="Kapustin Y."/>
            <person name="Meric P."/>
            <person name="Maglott D."/>
            <person name="Birtle Z."/>
            <person name="Marques A.C."/>
            <person name="Graves T."/>
            <person name="Zhou S."/>
            <person name="Teague B."/>
            <person name="Potamousis K."/>
            <person name="Churas C."/>
            <person name="Place M."/>
            <person name="Herschleb J."/>
            <person name="Runnheim R."/>
            <person name="Forrest D."/>
            <person name="Amos-Landgraf J."/>
            <person name="Schwartz D.C."/>
            <person name="Cheng Z."/>
            <person name="Lindblad-Toh K."/>
            <person name="Eichler E.E."/>
            <person name="Ponting C.P."/>
        </authorList>
    </citation>
    <scope>NUCLEOTIDE SEQUENCE [LARGE SCALE GENOMIC DNA]</scope>
    <source>
        <strain evidence="15 17">C57BL/6J</strain>
    </source>
</reference>
<keyword evidence="8" id="KW-1015">Disulfide bond</keyword>
<dbReference type="PANTHER" id="PTHR11860">
    <property type="entry name" value="POLYMERIC-IMMUNOGLOBULIN RECEPTOR"/>
    <property type="match status" value="1"/>
</dbReference>
<evidence type="ECO:0000256" key="3">
    <source>
        <dbReference type="ARBA" id="ARBA00022692"/>
    </source>
</evidence>
<dbReference type="OMA" id="QRHYGEV"/>
<dbReference type="OrthoDB" id="8920197at2759"/>
<dbReference type="CDD" id="cd05716">
    <property type="entry name" value="IgV_pIgR_like"/>
    <property type="match status" value="1"/>
</dbReference>
<protein>
    <submittedName>
        <fullName evidence="15">CD300 molecule like family member D2</fullName>
    </submittedName>
</protein>
<keyword evidence="9" id="KW-0675">Receptor</keyword>
<keyword evidence="17" id="KW-1185">Reference proteome</keyword>
<dbReference type="SMR" id="A2A7W0"/>
<evidence type="ECO:0000256" key="13">
    <source>
        <dbReference type="SAM" id="SignalP"/>
    </source>
</evidence>
<dbReference type="eggNOG" id="ENOG502S7MA">
    <property type="taxonomic scope" value="Eukaryota"/>
</dbReference>
<keyword evidence="5" id="KW-0391">Immunity</keyword>
<dbReference type="PANTHER" id="PTHR11860:SF101">
    <property type="entry name" value="CMRF35-LIKE MOLECULE 1"/>
    <property type="match status" value="1"/>
</dbReference>
<name>A2A7W0_MOUSE</name>
<dbReference type="Pfam" id="PF07686">
    <property type="entry name" value="V-set"/>
    <property type="match status" value="1"/>
</dbReference>
<evidence type="ECO:0000256" key="5">
    <source>
        <dbReference type="ARBA" id="ARBA00022859"/>
    </source>
</evidence>
<reference evidence="15" key="4">
    <citation type="submission" date="2025-09" db="UniProtKB">
        <authorList>
            <consortium name="Ensembl"/>
        </authorList>
    </citation>
    <scope>IDENTIFICATION</scope>
    <source>
        <strain evidence="15">C57BL/6J</strain>
    </source>
</reference>
<dbReference type="GO" id="GO:0005886">
    <property type="term" value="C:plasma membrane"/>
    <property type="evidence" value="ECO:0000318"/>
    <property type="project" value="GO_Central"/>
</dbReference>
<dbReference type="Proteomes" id="UP000000589">
    <property type="component" value="Chromosome 11"/>
</dbReference>
<gene>
    <name evidence="15 16" type="primary">Cd300ld2</name>
    <name evidence="16" type="synonym">Gm11709</name>
</gene>
<dbReference type="Ensembl" id="ENSMUST00000106578.8">
    <property type="protein sequence ID" value="ENSMUSP00000102188.2"/>
    <property type="gene ID" value="ENSMUSG00000089753.11"/>
</dbReference>
<accession>A2A7W0</accession>
<dbReference type="InterPro" id="IPR036179">
    <property type="entry name" value="Ig-like_dom_sf"/>
</dbReference>
<feature type="chain" id="PRO_5002641837" evidence="13">
    <location>
        <begin position="19"/>
        <end position="305"/>
    </location>
</feature>
<feature type="domain" description="Immunoglobulin V-set" evidence="14">
    <location>
        <begin position="24"/>
        <end position="117"/>
    </location>
</feature>
<dbReference type="AGR" id="MGI:3649405"/>
<evidence type="ECO:0000256" key="8">
    <source>
        <dbReference type="ARBA" id="ARBA00023157"/>
    </source>
</evidence>
<evidence type="ECO:0000259" key="14">
    <source>
        <dbReference type="Pfam" id="PF07686"/>
    </source>
</evidence>
<evidence type="ECO:0000256" key="6">
    <source>
        <dbReference type="ARBA" id="ARBA00022989"/>
    </source>
</evidence>
<dbReference type="AlphaFoldDB" id="A2A7W0"/>
<proteinExistence type="inferred from homology"/>
<keyword evidence="2" id="KW-1003">Cell membrane</keyword>
<organism evidence="15 17">
    <name type="scientific">Mus musculus</name>
    <name type="common">Mouse</name>
    <dbReference type="NCBI Taxonomy" id="10090"/>
    <lineage>
        <taxon>Eukaryota</taxon>
        <taxon>Metazoa</taxon>
        <taxon>Chordata</taxon>
        <taxon>Craniata</taxon>
        <taxon>Vertebrata</taxon>
        <taxon>Euteleostomi</taxon>
        <taxon>Mammalia</taxon>
        <taxon>Eutheria</taxon>
        <taxon>Euarchontoglires</taxon>
        <taxon>Glires</taxon>
        <taxon>Rodentia</taxon>
        <taxon>Myomorpha</taxon>
        <taxon>Muroidea</taxon>
        <taxon>Muridae</taxon>
        <taxon>Murinae</taxon>
        <taxon>Mus</taxon>
        <taxon>Mus</taxon>
    </lineage>
</organism>
<evidence type="ECO:0000256" key="11">
    <source>
        <dbReference type="ARBA" id="ARBA00043958"/>
    </source>
</evidence>
<reference evidence="15 17" key="2">
    <citation type="journal article" date="2011" name="PLoS Biol.">
        <title>Modernizing reference genome assemblies.</title>
        <authorList>
            <person name="Church D.M."/>
            <person name="Schneider V.A."/>
            <person name="Graves T."/>
            <person name="Auger K."/>
            <person name="Cunningham F."/>
            <person name="Bouk N."/>
            <person name="Chen H.C."/>
            <person name="Agarwala R."/>
            <person name="McLaren W.M."/>
            <person name="Ritchie G.R."/>
            <person name="Albracht D."/>
            <person name="Kremitzki M."/>
            <person name="Rock S."/>
            <person name="Kotkiewicz H."/>
            <person name="Kremitzki C."/>
            <person name="Wollam A."/>
            <person name="Trani L."/>
            <person name="Fulton L."/>
            <person name="Fulton R."/>
            <person name="Matthews L."/>
            <person name="Whitehead S."/>
            <person name="Chow W."/>
            <person name="Torrance J."/>
            <person name="Dunn M."/>
            <person name="Harden G."/>
            <person name="Threadgold G."/>
            <person name="Wood J."/>
            <person name="Collins J."/>
            <person name="Heath P."/>
            <person name="Griffiths G."/>
            <person name="Pelan S."/>
            <person name="Grafham D."/>
            <person name="Eichler E.E."/>
            <person name="Weinstock G."/>
            <person name="Mardis E.R."/>
            <person name="Wilson R.K."/>
            <person name="Howe K."/>
            <person name="Flicek P."/>
            <person name="Hubbard T."/>
        </authorList>
    </citation>
    <scope>NUCLEOTIDE SEQUENCE [LARGE SCALE GENOMIC DNA]</scope>
    <source>
        <strain evidence="15 17">C57BL/6J</strain>
    </source>
</reference>
<dbReference type="GO" id="GO:0004888">
    <property type="term" value="F:transmembrane signaling receptor activity"/>
    <property type="evidence" value="ECO:0000318"/>
    <property type="project" value="GO_Central"/>
</dbReference>
<comment type="subcellular location">
    <subcellularLocation>
        <location evidence="1">Cell membrane</location>
        <topology evidence="1">Single-pass type I membrane protein</topology>
    </subcellularLocation>
</comment>
<dbReference type="InterPro" id="IPR013106">
    <property type="entry name" value="Ig_V-set"/>
</dbReference>
<sequence>MWQFPALLILFLPGCCTAQDPVTGPEEVSGQEQGSLTVQCRYDSGWKDYKKYWCRGAYWKSCEILVETDASEQLVKENRVSIRDDQTDFIFTVTMEDLRMSDADIYWCGITKSGYDPMFKVNVNIDPEISTTIMTTTATVLPSTVVPSTVLPCTVVPSTVLTSTVLTSTVLPSTVLTSTVLPSTVLTSTVLPSTVRTSTVLPSTVLPSTVRTSTVRTSTTPTMESIGTENIGQVTQNTLFIWSLLSSISFLLMVFVVVPLLLSRLCAVHWVNRPQRHYGEVEIGLVETHRSDAQDEEKHFPGDEK</sequence>
<evidence type="ECO:0000313" key="17">
    <source>
        <dbReference type="Proteomes" id="UP000000589"/>
    </source>
</evidence>
<dbReference type="ExpressionAtlas" id="A2A7W0">
    <property type="expression patterns" value="baseline and differential"/>
</dbReference>
<dbReference type="HOGENOM" id="CLU_051023_3_0_1"/>
<dbReference type="Bgee" id="ENSMUSG00000089753">
    <property type="expression patterns" value="Expressed in mesodermal cell in embryo and 25 other cell types or tissues"/>
</dbReference>
<evidence type="ECO:0000256" key="1">
    <source>
        <dbReference type="ARBA" id="ARBA00004251"/>
    </source>
</evidence>
<dbReference type="FunCoup" id="A2A7W0">
    <property type="interactions" value="1063"/>
</dbReference>
<reference evidence="15" key="3">
    <citation type="submission" date="2025-08" db="UniProtKB">
        <authorList>
            <consortium name="Ensembl"/>
        </authorList>
    </citation>
    <scope>IDENTIFICATION</scope>
    <source>
        <strain evidence="15">C57BL/6J</strain>
    </source>
</reference>
<dbReference type="PhylomeDB" id="A2A7W0"/>
<evidence type="ECO:0000256" key="10">
    <source>
        <dbReference type="ARBA" id="ARBA00023319"/>
    </source>
</evidence>
<dbReference type="ProteomicsDB" id="312571"/>
<dbReference type="InterPro" id="IPR050671">
    <property type="entry name" value="CD300_family_receptors"/>
</dbReference>
<feature type="signal peptide" evidence="13">
    <location>
        <begin position="1"/>
        <end position="18"/>
    </location>
</feature>
<keyword evidence="4 13" id="KW-0732">Signal</keyword>
<dbReference type="Gene3D" id="2.60.40.10">
    <property type="entry name" value="Immunoglobulins"/>
    <property type="match status" value="1"/>
</dbReference>
<dbReference type="GeneTree" id="ENSGT00940000154332"/>
<evidence type="ECO:0000256" key="9">
    <source>
        <dbReference type="ARBA" id="ARBA00023170"/>
    </source>
</evidence>
<dbReference type="GO" id="GO:0002757">
    <property type="term" value="P:immune response-activating signaling pathway"/>
    <property type="evidence" value="ECO:0000318"/>
    <property type="project" value="GO_Central"/>
</dbReference>
<comment type="similarity">
    <text evidence="11">Belongs to the CD300 family.</text>
</comment>
<evidence type="ECO:0000256" key="4">
    <source>
        <dbReference type="ARBA" id="ARBA00022729"/>
    </source>
</evidence>
<dbReference type="PaxDb" id="10090-ENSMUSP00000102188"/>
<feature type="transmembrane region" description="Helical" evidence="12">
    <location>
        <begin position="239"/>
        <end position="262"/>
    </location>
</feature>
<dbReference type="VEuPathDB" id="HostDB:ENSMUSG00000089753"/>
<keyword evidence="3 12" id="KW-0812">Transmembrane</keyword>
<dbReference type="RNAct" id="A2A7W0">
    <property type="molecule type" value="protein"/>
</dbReference>
<keyword evidence="7 12" id="KW-0472">Membrane</keyword>
<evidence type="ECO:0000256" key="2">
    <source>
        <dbReference type="ARBA" id="ARBA00022475"/>
    </source>
</evidence>
<keyword evidence="6 12" id="KW-1133">Transmembrane helix</keyword>
<dbReference type="InterPro" id="IPR013783">
    <property type="entry name" value="Ig-like_fold"/>
</dbReference>
<dbReference type="SUPFAM" id="SSF48726">
    <property type="entry name" value="Immunoglobulin"/>
    <property type="match status" value="1"/>
</dbReference>